<dbReference type="OrthoDB" id="1081439at2"/>
<dbReference type="PANTHER" id="PTHR33683">
    <property type="entry name" value="1, PUTATIVE-RELATED"/>
    <property type="match status" value="1"/>
</dbReference>
<evidence type="ECO:0000256" key="1">
    <source>
        <dbReference type="SAM" id="SignalP"/>
    </source>
</evidence>
<protein>
    <recommendedName>
        <fullName evidence="4">Secretion system C-terminal sorting domain-containing protein</fullName>
    </recommendedName>
</protein>
<evidence type="ECO:0000313" key="3">
    <source>
        <dbReference type="Proteomes" id="UP000007463"/>
    </source>
</evidence>
<sequence precursor="true">MLKSTILSFTCYLLIGSNTFAQCTGLGSNLVAPYASNALDNGVMFDISATNTITIYCFDVNLPPLSIGDYEVYYKAGTYVGSENSPGNWTFIGSAGSIVSIGLDLATPLTIPVNVVIPLGETYGFYITASNPILSTGVFTTTNAGYSTVSSNGDIAIMGGIGIAYPFNTISANRSLNGTIRYTPGNALPVEFIDFSVIKNGESAILEWETESEYNSDYFEIERSKNGIDWNRLLLIQATGEINSPTIYQETDLAPLEGISYYRLNQYDIDGTKTFLKSVSFNYELEVERNEIRVFPNPIADRVRVFGDQSEIENLIVFNSIGQDISDNLTIIKHNGYSEIYFRDQQEGLFILKSKTNSEILIKK</sequence>
<evidence type="ECO:0008006" key="4">
    <source>
        <dbReference type="Google" id="ProtNLM"/>
    </source>
</evidence>
<dbReference type="EMBL" id="CP002542">
    <property type="protein sequence ID" value="AEA44472.1"/>
    <property type="molecule type" value="Genomic_DNA"/>
</dbReference>
<gene>
    <name evidence="2" type="ordered locus">Fluta_2487</name>
</gene>
<dbReference type="Proteomes" id="UP000007463">
    <property type="component" value="Chromosome"/>
</dbReference>
<dbReference type="eggNOG" id="COG3391">
    <property type="taxonomic scope" value="Bacteria"/>
</dbReference>
<reference evidence="2 3" key="1">
    <citation type="journal article" date="2011" name="Stand. Genomic Sci.">
        <title>Complete genome sequence of the gliding freshwater bacterium Fluviicola taffensis type strain (RW262).</title>
        <authorList>
            <person name="Woyke T."/>
            <person name="Chertkov O."/>
            <person name="Lapidus A."/>
            <person name="Nolan M."/>
            <person name="Lucas S."/>
            <person name="Del Rio T.G."/>
            <person name="Tice H."/>
            <person name="Cheng J.F."/>
            <person name="Tapia R."/>
            <person name="Han C."/>
            <person name="Goodwin L."/>
            <person name="Pitluck S."/>
            <person name="Liolios K."/>
            <person name="Pagani I."/>
            <person name="Ivanova N."/>
            <person name="Huntemann M."/>
            <person name="Mavromatis K."/>
            <person name="Mikhailova N."/>
            <person name="Pati A."/>
            <person name="Chen A."/>
            <person name="Palaniappan K."/>
            <person name="Land M."/>
            <person name="Hauser L."/>
            <person name="Brambilla E.M."/>
            <person name="Rohde M."/>
            <person name="Mwirichia R."/>
            <person name="Sikorski J."/>
            <person name="Tindall B.J."/>
            <person name="Goker M."/>
            <person name="Bristow J."/>
            <person name="Eisen J.A."/>
            <person name="Markowitz V."/>
            <person name="Hugenholtz P."/>
            <person name="Klenk H.P."/>
            <person name="Kyrpides N.C."/>
        </authorList>
    </citation>
    <scope>NUCLEOTIDE SEQUENCE [LARGE SCALE GENOMIC DNA]</scope>
    <source>
        <strain evidence="3">DSM 16823 / RW262 / RW262</strain>
    </source>
</reference>
<name>F2IDT0_FLUTR</name>
<accession>F2IDT0</accession>
<dbReference type="AlphaFoldDB" id="F2IDT0"/>
<feature type="chain" id="PRO_5003279758" description="Secretion system C-terminal sorting domain-containing protein" evidence="1">
    <location>
        <begin position="22"/>
        <end position="364"/>
    </location>
</feature>
<dbReference type="KEGG" id="fte:Fluta_2487"/>
<evidence type="ECO:0000313" key="2">
    <source>
        <dbReference type="EMBL" id="AEA44472.1"/>
    </source>
</evidence>
<organism evidence="2 3">
    <name type="scientific">Fluviicola taffensis (strain DSM 16823 / NCIMB 13979 / RW262)</name>
    <dbReference type="NCBI Taxonomy" id="755732"/>
    <lineage>
        <taxon>Bacteria</taxon>
        <taxon>Pseudomonadati</taxon>
        <taxon>Bacteroidota</taxon>
        <taxon>Flavobacteriia</taxon>
        <taxon>Flavobacteriales</taxon>
        <taxon>Crocinitomicaceae</taxon>
        <taxon>Fluviicola</taxon>
    </lineage>
</organism>
<dbReference type="eggNOG" id="COG4935">
    <property type="taxonomic scope" value="Bacteria"/>
</dbReference>
<dbReference type="RefSeq" id="WP_013687242.1">
    <property type="nucleotide sequence ID" value="NC_015321.1"/>
</dbReference>
<keyword evidence="3" id="KW-1185">Reference proteome</keyword>
<reference evidence="3" key="2">
    <citation type="submission" date="2011-02" db="EMBL/GenBank/DDBJ databases">
        <title>The complete genome of Fluviicola taffensis DSM 16823.</title>
        <authorList>
            <consortium name="US DOE Joint Genome Institute (JGI-PGF)"/>
            <person name="Lucas S."/>
            <person name="Copeland A."/>
            <person name="Lapidus A."/>
            <person name="Bruce D."/>
            <person name="Goodwin L."/>
            <person name="Pitluck S."/>
            <person name="Kyrpides N."/>
            <person name="Mavromatis K."/>
            <person name="Ivanova N."/>
            <person name="Mikhailova N."/>
            <person name="Pagani I."/>
            <person name="Chertkov O."/>
            <person name="Detter J.C."/>
            <person name="Han C."/>
            <person name="Tapia R."/>
            <person name="Land M."/>
            <person name="Hauser L."/>
            <person name="Markowitz V."/>
            <person name="Cheng J.-F."/>
            <person name="Hugenholtz P."/>
            <person name="Woyke T."/>
            <person name="Wu D."/>
            <person name="Tindall B."/>
            <person name="Pomrenke H.G."/>
            <person name="Brambilla E."/>
            <person name="Klenk H.-P."/>
            <person name="Eisen J.A."/>
        </authorList>
    </citation>
    <scope>NUCLEOTIDE SEQUENCE [LARGE SCALE GENOMIC DNA]</scope>
    <source>
        <strain evidence="3">DSM 16823 / RW262 / RW262</strain>
    </source>
</reference>
<feature type="signal peptide" evidence="1">
    <location>
        <begin position="1"/>
        <end position="21"/>
    </location>
</feature>
<dbReference type="STRING" id="755732.Fluta_2487"/>
<dbReference type="HOGENOM" id="CLU_760204_0_0_10"/>
<proteinExistence type="predicted"/>
<keyword evidence="1" id="KW-0732">Signal</keyword>
<dbReference type="PANTHER" id="PTHR33683:SF46">
    <property type="entry name" value="SUSHI DOMAIN-CONTAINING PROTEIN"/>
    <property type="match status" value="1"/>
</dbReference>